<sequence>MADDNGLVKEKIVISKMKSFIGLPDFRYSSTGVIGGVTLVESNNNMFDILGLPGTRIPHVWLDETRLSNPPACVKRGFIYLSGWSDTPFKATYERLRMMPEWLTFNLPVGHNIIELAFDDLLEIVLRFA</sequence>
<keyword evidence="2" id="KW-1185">Reference proteome</keyword>
<gene>
    <name evidence="1" type="ORF">IRJ18_03465</name>
</gene>
<name>A0ABR9XDD7_9SPHI</name>
<evidence type="ECO:0000313" key="2">
    <source>
        <dbReference type="Proteomes" id="UP000632774"/>
    </source>
</evidence>
<evidence type="ECO:0000313" key="1">
    <source>
        <dbReference type="EMBL" id="MBE9665406.1"/>
    </source>
</evidence>
<dbReference type="Proteomes" id="UP000632774">
    <property type="component" value="Unassembled WGS sequence"/>
</dbReference>
<accession>A0ABR9XDD7</accession>
<organism evidence="1 2">
    <name type="scientific">Mucilaginibacter boryungensis</name>
    <dbReference type="NCBI Taxonomy" id="768480"/>
    <lineage>
        <taxon>Bacteria</taxon>
        <taxon>Pseudomonadati</taxon>
        <taxon>Bacteroidota</taxon>
        <taxon>Sphingobacteriia</taxon>
        <taxon>Sphingobacteriales</taxon>
        <taxon>Sphingobacteriaceae</taxon>
        <taxon>Mucilaginibacter</taxon>
    </lineage>
</organism>
<reference evidence="1 2" key="1">
    <citation type="submission" date="2020-10" db="EMBL/GenBank/DDBJ databases">
        <title>Mucilaginibacter mali sp. nov., isolated from rhizosphere soil of apple orchard.</title>
        <authorList>
            <person name="Lee J.-S."/>
            <person name="Kim H.S."/>
            <person name="Kim J.-S."/>
        </authorList>
    </citation>
    <scope>NUCLEOTIDE SEQUENCE [LARGE SCALE GENOMIC DNA]</scope>
    <source>
        <strain evidence="1 2">KCTC 23157</strain>
    </source>
</reference>
<comment type="caution">
    <text evidence="1">The sequence shown here is derived from an EMBL/GenBank/DDBJ whole genome shotgun (WGS) entry which is preliminary data.</text>
</comment>
<proteinExistence type="predicted"/>
<protein>
    <recommendedName>
        <fullName evidence="3">Alpha/beta hydrolase family protein</fullName>
    </recommendedName>
</protein>
<evidence type="ECO:0008006" key="3">
    <source>
        <dbReference type="Google" id="ProtNLM"/>
    </source>
</evidence>
<dbReference type="RefSeq" id="WP_194104808.1">
    <property type="nucleotide sequence ID" value="NZ_JADFFM010000001.1"/>
</dbReference>
<dbReference type="EMBL" id="JADFFM010000001">
    <property type="protein sequence ID" value="MBE9665406.1"/>
    <property type="molecule type" value="Genomic_DNA"/>
</dbReference>